<accession>A0ABQ7ABN1</accession>
<comment type="caution">
    <text evidence="2">The sequence shown here is derived from an EMBL/GenBank/DDBJ whole genome shotgun (WGS) entry which is preliminary data.</text>
</comment>
<gene>
    <name evidence="2" type="ORF">DY000_02053826</name>
</gene>
<evidence type="ECO:0000313" key="3">
    <source>
        <dbReference type="Proteomes" id="UP000266723"/>
    </source>
</evidence>
<dbReference type="InterPro" id="IPR045864">
    <property type="entry name" value="aa-tRNA-synth_II/BPL/LPL"/>
</dbReference>
<protein>
    <recommendedName>
        <fullName evidence="4">Threonyl-tRNA synthetase</fullName>
    </recommendedName>
</protein>
<dbReference type="SUPFAM" id="SSF55681">
    <property type="entry name" value="Class II aaRS and biotin synthetases"/>
    <property type="match status" value="1"/>
</dbReference>
<dbReference type="Proteomes" id="UP000266723">
    <property type="component" value="Unassembled WGS sequence"/>
</dbReference>
<name>A0ABQ7ABN1_BRACR</name>
<organism evidence="2 3">
    <name type="scientific">Brassica cretica</name>
    <name type="common">Mustard</name>
    <dbReference type="NCBI Taxonomy" id="69181"/>
    <lineage>
        <taxon>Eukaryota</taxon>
        <taxon>Viridiplantae</taxon>
        <taxon>Streptophyta</taxon>
        <taxon>Embryophyta</taxon>
        <taxon>Tracheophyta</taxon>
        <taxon>Spermatophyta</taxon>
        <taxon>Magnoliopsida</taxon>
        <taxon>eudicotyledons</taxon>
        <taxon>Gunneridae</taxon>
        <taxon>Pentapetalae</taxon>
        <taxon>rosids</taxon>
        <taxon>malvids</taxon>
        <taxon>Brassicales</taxon>
        <taxon>Brassicaceae</taxon>
        <taxon>Brassiceae</taxon>
        <taxon>Brassica</taxon>
    </lineage>
</organism>
<evidence type="ECO:0008006" key="4">
    <source>
        <dbReference type="Google" id="ProtNLM"/>
    </source>
</evidence>
<dbReference type="Gene3D" id="3.30.930.10">
    <property type="entry name" value="Bira Bifunctional Protein, Domain 2"/>
    <property type="match status" value="1"/>
</dbReference>
<dbReference type="PANTHER" id="PTHR11451">
    <property type="entry name" value="THREONINE-TRNA LIGASE"/>
    <property type="match status" value="1"/>
</dbReference>
<evidence type="ECO:0000313" key="2">
    <source>
        <dbReference type="EMBL" id="KAF3495071.1"/>
    </source>
</evidence>
<evidence type="ECO:0000256" key="1">
    <source>
        <dbReference type="ARBA" id="ARBA00022917"/>
    </source>
</evidence>
<dbReference type="EMBL" id="QGKV02002055">
    <property type="protein sequence ID" value="KAF3495071.1"/>
    <property type="molecule type" value="Genomic_DNA"/>
</dbReference>
<keyword evidence="3" id="KW-1185">Reference proteome</keyword>
<keyword evidence="1" id="KW-0648">Protein biosynthesis</keyword>
<sequence>MYNIKLWDTSGHAEKYKKNTFTFDIEKQEFGLKPMNCPGHCLMFQHRVRSYRGVFSVPLL</sequence>
<reference evidence="2 3" key="1">
    <citation type="journal article" date="2020" name="BMC Genomics">
        <title>Intraspecific diversification of the crop wild relative Brassica cretica Lam. using demographic model selection.</title>
        <authorList>
            <person name="Kioukis A."/>
            <person name="Michalopoulou V.A."/>
            <person name="Briers L."/>
            <person name="Pirintsos S."/>
            <person name="Studholme D.J."/>
            <person name="Pavlidis P."/>
            <person name="Sarris P.F."/>
        </authorList>
    </citation>
    <scope>NUCLEOTIDE SEQUENCE [LARGE SCALE GENOMIC DNA]</scope>
    <source>
        <strain evidence="3">cv. PFS-1207/04</strain>
    </source>
</reference>
<proteinExistence type="predicted"/>
<dbReference type="PANTHER" id="PTHR11451:SF46">
    <property type="entry name" value="THREONINE--TRNA LIGASE"/>
    <property type="match status" value="1"/>
</dbReference>